<dbReference type="EMBL" id="JAXOVC010000005">
    <property type="protein sequence ID" value="KAK4502073.1"/>
    <property type="molecule type" value="Genomic_DNA"/>
</dbReference>
<feature type="transmembrane region" description="Helical" evidence="1">
    <location>
        <begin position="243"/>
        <end position="265"/>
    </location>
</feature>
<accession>A0ABR0EMN4</accession>
<evidence type="ECO:0000313" key="3">
    <source>
        <dbReference type="Proteomes" id="UP001305779"/>
    </source>
</evidence>
<feature type="transmembrane region" description="Helical" evidence="1">
    <location>
        <begin position="277"/>
        <end position="295"/>
    </location>
</feature>
<keyword evidence="1" id="KW-0812">Transmembrane</keyword>
<organism evidence="2 3">
    <name type="scientific">Zasmidium cellare</name>
    <name type="common">Wine cellar mold</name>
    <name type="synonym">Racodium cellare</name>
    <dbReference type="NCBI Taxonomy" id="395010"/>
    <lineage>
        <taxon>Eukaryota</taxon>
        <taxon>Fungi</taxon>
        <taxon>Dikarya</taxon>
        <taxon>Ascomycota</taxon>
        <taxon>Pezizomycotina</taxon>
        <taxon>Dothideomycetes</taxon>
        <taxon>Dothideomycetidae</taxon>
        <taxon>Mycosphaerellales</taxon>
        <taxon>Mycosphaerellaceae</taxon>
        <taxon>Zasmidium</taxon>
    </lineage>
</organism>
<keyword evidence="1" id="KW-1133">Transmembrane helix</keyword>
<evidence type="ECO:0008006" key="4">
    <source>
        <dbReference type="Google" id="ProtNLM"/>
    </source>
</evidence>
<gene>
    <name evidence="2" type="ORF">PRZ48_007884</name>
</gene>
<proteinExistence type="predicted"/>
<keyword evidence="1" id="KW-0472">Membrane</keyword>
<feature type="transmembrane region" description="Helical" evidence="1">
    <location>
        <begin position="12"/>
        <end position="33"/>
    </location>
</feature>
<reference evidence="2 3" key="1">
    <citation type="journal article" date="2023" name="G3 (Bethesda)">
        <title>A chromosome-level genome assembly of Zasmidium syzygii isolated from banana leaves.</title>
        <authorList>
            <person name="van Westerhoven A.C."/>
            <person name="Mehrabi R."/>
            <person name="Talebi R."/>
            <person name="Steentjes M.B.F."/>
            <person name="Corcolon B."/>
            <person name="Chong P.A."/>
            <person name="Kema G.H.J."/>
            <person name="Seidl M.F."/>
        </authorList>
    </citation>
    <scope>NUCLEOTIDE SEQUENCE [LARGE SCALE GENOMIC DNA]</scope>
    <source>
        <strain evidence="2 3">P124</strain>
    </source>
</reference>
<evidence type="ECO:0000313" key="2">
    <source>
        <dbReference type="EMBL" id="KAK4502073.1"/>
    </source>
</evidence>
<name>A0ABR0EMN4_ZASCE</name>
<sequence>MDATHLAGRKRVLCMALNVFVVMVIFRCTVILFQNTFFPLTIFRATEICIAIYYRFIVLPHEAQPNCYRKQIDHSQAAFHLIDESQHKEPGHEQVTSRDTVGVVVGWREKKVFPDAPLVHFSLPIGEPIELGHSSGVDIEALLNQLEATLEHRLGKATLMSCSALCVYKPHRCKKSILFAAFLVALVMGRLGRGEFIWSGRFQRKPFTPFPNRPFICGLATMCDSSWCSSDTSESLGKRIYEVGAVIVWLSVVFAALGRAVAQVVVSCGVGTATTEVIIVIAVISCTAVSTYALFQDLIVRARKT</sequence>
<keyword evidence="3" id="KW-1185">Reference proteome</keyword>
<protein>
    <recommendedName>
        <fullName evidence="4">Transmembrane protein</fullName>
    </recommendedName>
</protein>
<comment type="caution">
    <text evidence="2">The sequence shown here is derived from an EMBL/GenBank/DDBJ whole genome shotgun (WGS) entry which is preliminary data.</text>
</comment>
<evidence type="ECO:0000256" key="1">
    <source>
        <dbReference type="SAM" id="Phobius"/>
    </source>
</evidence>
<dbReference type="Proteomes" id="UP001305779">
    <property type="component" value="Unassembled WGS sequence"/>
</dbReference>